<dbReference type="PROSITE" id="PS50985">
    <property type="entry name" value="GRAS"/>
    <property type="match status" value="1"/>
</dbReference>
<accession>A0A8T0ILL7</accession>
<dbReference type="Proteomes" id="UP000822688">
    <property type="component" value="Chromosome 3"/>
</dbReference>
<feature type="compositionally biased region" description="Polar residues" evidence="3">
    <location>
        <begin position="388"/>
        <end position="400"/>
    </location>
</feature>
<dbReference type="PANTHER" id="PTHR31636">
    <property type="entry name" value="OSJNBA0084A10.13 PROTEIN-RELATED"/>
    <property type="match status" value="1"/>
</dbReference>
<organism evidence="4 5">
    <name type="scientific">Ceratodon purpureus</name>
    <name type="common">Fire moss</name>
    <name type="synonym">Dicranum purpureum</name>
    <dbReference type="NCBI Taxonomy" id="3225"/>
    <lineage>
        <taxon>Eukaryota</taxon>
        <taxon>Viridiplantae</taxon>
        <taxon>Streptophyta</taxon>
        <taxon>Embryophyta</taxon>
        <taxon>Bryophyta</taxon>
        <taxon>Bryophytina</taxon>
        <taxon>Bryopsida</taxon>
        <taxon>Dicranidae</taxon>
        <taxon>Pseudoditrichales</taxon>
        <taxon>Ditrichaceae</taxon>
        <taxon>Ceratodon</taxon>
    </lineage>
</organism>
<dbReference type="InterPro" id="IPR005202">
    <property type="entry name" value="TF_GRAS"/>
</dbReference>
<evidence type="ECO:0000313" key="5">
    <source>
        <dbReference type="Proteomes" id="UP000822688"/>
    </source>
</evidence>
<dbReference type="EMBL" id="CM026423">
    <property type="protein sequence ID" value="KAG0583353.1"/>
    <property type="molecule type" value="Genomic_DNA"/>
</dbReference>
<dbReference type="AlphaFoldDB" id="A0A8T0ILL7"/>
<keyword evidence="2" id="KW-0804">Transcription</keyword>
<feature type="compositionally biased region" description="Basic and acidic residues" evidence="3">
    <location>
        <begin position="326"/>
        <end position="338"/>
    </location>
</feature>
<reference evidence="4" key="1">
    <citation type="submission" date="2020-06" db="EMBL/GenBank/DDBJ databases">
        <title>WGS assembly of Ceratodon purpureus strain R40.</title>
        <authorList>
            <person name="Carey S.B."/>
            <person name="Jenkins J."/>
            <person name="Shu S."/>
            <person name="Lovell J.T."/>
            <person name="Sreedasyam A."/>
            <person name="Maumus F."/>
            <person name="Tiley G.P."/>
            <person name="Fernandez-Pozo N."/>
            <person name="Barry K."/>
            <person name="Chen C."/>
            <person name="Wang M."/>
            <person name="Lipzen A."/>
            <person name="Daum C."/>
            <person name="Saski C.A."/>
            <person name="Payton A.C."/>
            <person name="Mcbreen J.C."/>
            <person name="Conrad R.E."/>
            <person name="Kollar L.M."/>
            <person name="Olsson S."/>
            <person name="Huttunen S."/>
            <person name="Landis J.B."/>
            <person name="Wickett N.J."/>
            <person name="Johnson M.G."/>
            <person name="Rensing S.A."/>
            <person name="Grimwood J."/>
            <person name="Schmutz J."/>
            <person name="Mcdaniel S.F."/>
        </authorList>
    </citation>
    <scope>NUCLEOTIDE SEQUENCE</scope>
    <source>
        <strain evidence="4">R40</strain>
    </source>
</reference>
<evidence type="ECO:0000313" key="4">
    <source>
        <dbReference type="EMBL" id="KAG0583353.1"/>
    </source>
</evidence>
<evidence type="ECO:0000256" key="3">
    <source>
        <dbReference type="SAM" id="MobiDB-lite"/>
    </source>
</evidence>
<proteinExistence type="predicted"/>
<keyword evidence="5" id="KW-1185">Reference proteome</keyword>
<evidence type="ECO:0000256" key="1">
    <source>
        <dbReference type="ARBA" id="ARBA00023015"/>
    </source>
</evidence>
<comment type="caution">
    <text evidence="4">The sequence shown here is derived from an EMBL/GenBank/DDBJ whole genome shotgun (WGS) entry which is preliminary data.</text>
</comment>
<sequence length="557" mass="61709">MPGMIKGETSNSIPHSPSLSVSTTSFSSLSRVSAHQSSPSTASTAAQLTWLQELRSEERGLYLIHLLLACANAVANNNMEHTNVYLEQLSVLASLTGDPMQRVATYFMEGLAARITKSWPGLYKALHSTHLPSMIDMLSARQVFFSVCPYIKFSFLMANQAILDAMEGEKVVHIVDLEASDPVQWLALLQELSFRQGGPPHLRITGVGTRDVLEQTGQRLSEEAEKLDIPFQFHPLVASLENVDIDSLKVKSGEAVAISSVMRLHPLLAKESTTTHVVPPTDVHDHLNRPIIRHSRSSSGGYERITCVGRESSPINTSSAGEEMQVDQRRLKRSRDSYEPTDLAENLKSVDSELAGPHQRSSRSVQESDGGLHGSSNVERGVSRDQLDSSSCHNSEYTSGPGSVVVQRVLQKLQGLAPKVMVVVEQDSNHNSGVMPERFVEALHYYSAMFDSLDLTLPQHCAERVTLEKYLLGHEIKNIVACEGVERFVRHEKVDRWRMRMRSAGFVARPLSSLATLQAKRLLHGFPTDGYRLKEDQGCLTLCWQDTPLYTASAWTV</sequence>
<dbReference type="Pfam" id="PF03514">
    <property type="entry name" value="GRAS"/>
    <property type="match status" value="1"/>
</dbReference>
<keyword evidence="1" id="KW-0805">Transcription regulation</keyword>
<protein>
    <submittedName>
        <fullName evidence="4">Uncharacterized protein</fullName>
    </submittedName>
</protein>
<feature type="region of interest" description="Disordered" evidence="3">
    <location>
        <begin position="309"/>
        <end position="400"/>
    </location>
</feature>
<gene>
    <name evidence="4" type="ORF">KC19_3G129600</name>
</gene>
<evidence type="ECO:0000256" key="2">
    <source>
        <dbReference type="ARBA" id="ARBA00023163"/>
    </source>
</evidence>
<name>A0A8T0ILL7_CERPU</name>